<accession>A0ABT3R152</accession>
<evidence type="ECO:0000256" key="2">
    <source>
        <dbReference type="ARBA" id="ARBA00010072"/>
    </source>
</evidence>
<feature type="domain" description="ABC transmembrane type-1" evidence="9">
    <location>
        <begin position="230"/>
        <end position="426"/>
    </location>
</feature>
<feature type="transmembrane region" description="Helical" evidence="8">
    <location>
        <begin position="275"/>
        <end position="293"/>
    </location>
</feature>
<evidence type="ECO:0000256" key="5">
    <source>
        <dbReference type="ARBA" id="ARBA00022692"/>
    </source>
</evidence>
<gene>
    <name evidence="10" type="ORF">ON753_10950</name>
</gene>
<comment type="caution">
    <text evidence="10">The sequence shown here is derived from an EMBL/GenBank/DDBJ whole genome shotgun (WGS) entry which is preliminary data.</text>
</comment>
<reference evidence="10 11" key="1">
    <citation type="journal article" date="2016" name="Int. J. Syst. Evol. Microbiol.">
        <title>Labrenzia salina sp. nov., isolated from the rhizosphere of the halophyte Arthrocnemum macrostachyum.</title>
        <authorList>
            <person name="Camacho M."/>
            <person name="Redondo-Gomez S."/>
            <person name="Rodriguez-Llorente I."/>
            <person name="Rohde M."/>
            <person name="Sproer C."/>
            <person name="Schumann P."/>
            <person name="Klenk H.P."/>
            <person name="Montero-Calasanz M.D.C."/>
        </authorList>
    </citation>
    <scope>NUCLEOTIDE SEQUENCE [LARGE SCALE GENOMIC DNA]</scope>
    <source>
        <strain evidence="10 11">DSM 29163</strain>
    </source>
</reference>
<feature type="transmembrane region" description="Helical" evidence="8">
    <location>
        <begin position="161"/>
        <end position="180"/>
    </location>
</feature>
<dbReference type="InterPro" id="IPR035906">
    <property type="entry name" value="MetI-like_sf"/>
</dbReference>
<dbReference type="Gene3D" id="1.10.3720.10">
    <property type="entry name" value="MetI-like"/>
    <property type="match status" value="1"/>
</dbReference>
<evidence type="ECO:0000259" key="9">
    <source>
        <dbReference type="PROSITE" id="PS50928"/>
    </source>
</evidence>
<sequence>MANSNMFQFRTEEAPTLSAPVSTRGIIGWMRQNLFSSVGNTILTIIGILLAYSIFAPLIQFALIDAVWTGQNREACLPQEGGHSGACWAYVKAYFPQFIYGRYPAEEIWRVNLVYFLFAALLIPLATPTIPFKRLNTILFFGVFPFVALVLLTGGDFDIGFWAWSLVGAIALIGILLAAFQMLAGGRGLSDVTPVLTAFVGTAVVIAAILLFVSVDFGLVVVETAVWGGLLVTLVIAVTGIVASLPLGIALALGRRSQMPIIRMFSIVFIEFWRGVPLITVLFMSSVMLPLFLPEGVTFDKLLRVLIGVTLFSAAYMAEVVRGGLQAIPKGQYEGAMALGLRFWQMMYLVILPQALKMVIPGIVNTFIGLFKDTTLVLIVGMFDLLGQIQSSFTDPTWSSPSQGHTGYLFAAMVFFCFCFGMSRYSMFMEKKLHTGHKR</sequence>
<keyword evidence="4" id="KW-1003">Cell membrane</keyword>
<feature type="transmembrane region" description="Helical" evidence="8">
    <location>
        <begin position="405"/>
        <end position="423"/>
    </location>
</feature>
<keyword evidence="7 8" id="KW-0472">Membrane</keyword>
<dbReference type="PROSITE" id="PS50928">
    <property type="entry name" value="ABC_TM1"/>
    <property type="match status" value="1"/>
</dbReference>
<dbReference type="Proteomes" id="UP001300261">
    <property type="component" value="Unassembled WGS sequence"/>
</dbReference>
<organism evidence="10 11">
    <name type="scientific">Roseibium salinum</name>
    <dbReference type="NCBI Taxonomy" id="1604349"/>
    <lineage>
        <taxon>Bacteria</taxon>
        <taxon>Pseudomonadati</taxon>
        <taxon>Pseudomonadota</taxon>
        <taxon>Alphaproteobacteria</taxon>
        <taxon>Hyphomicrobiales</taxon>
        <taxon>Stappiaceae</taxon>
        <taxon>Roseibium</taxon>
    </lineage>
</organism>
<keyword evidence="6 8" id="KW-1133">Transmembrane helix</keyword>
<dbReference type="Pfam" id="PF00528">
    <property type="entry name" value="BPD_transp_1"/>
    <property type="match status" value="1"/>
</dbReference>
<name>A0ABT3R152_9HYPH</name>
<dbReference type="SUPFAM" id="SSF161098">
    <property type="entry name" value="MetI-like"/>
    <property type="match status" value="1"/>
</dbReference>
<keyword evidence="11" id="KW-1185">Reference proteome</keyword>
<evidence type="ECO:0000256" key="6">
    <source>
        <dbReference type="ARBA" id="ARBA00022989"/>
    </source>
</evidence>
<dbReference type="InterPro" id="IPR043429">
    <property type="entry name" value="ArtM/GltK/GlnP/TcyL/YhdX-like"/>
</dbReference>
<feature type="transmembrane region" description="Helical" evidence="8">
    <location>
        <begin position="305"/>
        <end position="325"/>
    </location>
</feature>
<keyword evidence="5 8" id="KW-0812">Transmembrane</keyword>
<evidence type="ECO:0000313" key="10">
    <source>
        <dbReference type="EMBL" id="MCX2722890.1"/>
    </source>
</evidence>
<dbReference type="PANTHER" id="PTHR30614:SF41">
    <property type="entry name" value="INNER MEMBRANE AMINO-ACID ABC TRANSPORTER PERMEASE PROTEIN YHDY"/>
    <property type="match status" value="1"/>
</dbReference>
<feature type="transmembrane region" description="Helical" evidence="8">
    <location>
        <begin position="34"/>
        <end position="55"/>
    </location>
</feature>
<dbReference type="InterPro" id="IPR000515">
    <property type="entry name" value="MetI-like"/>
</dbReference>
<feature type="transmembrane region" description="Helical" evidence="8">
    <location>
        <begin position="192"/>
        <end position="213"/>
    </location>
</feature>
<dbReference type="CDD" id="cd06261">
    <property type="entry name" value="TM_PBP2"/>
    <property type="match status" value="1"/>
</dbReference>
<feature type="transmembrane region" description="Helical" evidence="8">
    <location>
        <begin position="138"/>
        <end position="155"/>
    </location>
</feature>
<feature type="transmembrane region" description="Helical" evidence="8">
    <location>
        <begin position="225"/>
        <end position="254"/>
    </location>
</feature>
<comment type="subcellular location">
    <subcellularLocation>
        <location evidence="1">Cell inner membrane</location>
        <topology evidence="1">Multi-pass membrane protein</topology>
    </subcellularLocation>
    <subcellularLocation>
        <location evidence="8">Cell membrane</location>
        <topology evidence="8">Multi-pass membrane protein</topology>
    </subcellularLocation>
</comment>
<evidence type="ECO:0000313" key="11">
    <source>
        <dbReference type="Proteomes" id="UP001300261"/>
    </source>
</evidence>
<comment type="similarity">
    <text evidence="2">Belongs to the binding-protein-dependent transport system permease family. HisMQ subfamily.</text>
</comment>
<evidence type="ECO:0000256" key="7">
    <source>
        <dbReference type="ARBA" id="ARBA00023136"/>
    </source>
</evidence>
<evidence type="ECO:0000256" key="3">
    <source>
        <dbReference type="ARBA" id="ARBA00022448"/>
    </source>
</evidence>
<feature type="transmembrane region" description="Helical" evidence="8">
    <location>
        <begin position="108"/>
        <end position="126"/>
    </location>
</feature>
<proteinExistence type="inferred from homology"/>
<dbReference type="RefSeq" id="WP_265962548.1">
    <property type="nucleotide sequence ID" value="NZ_JAPEVI010000003.1"/>
</dbReference>
<dbReference type="EMBL" id="JAPEVI010000003">
    <property type="protein sequence ID" value="MCX2722890.1"/>
    <property type="molecule type" value="Genomic_DNA"/>
</dbReference>
<dbReference type="NCBIfam" id="TIGR01726">
    <property type="entry name" value="HEQRo_perm_3TM"/>
    <property type="match status" value="1"/>
</dbReference>
<protein>
    <submittedName>
        <fullName evidence="10">Amino acid ABC transporter permease</fullName>
    </submittedName>
</protein>
<keyword evidence="3 8" id="KW-0813">Transport</keyword>
<evidence type="ECO:0000256" key="8">
    <source>
        <dbReference type="RuleBase" id="RU363032"/>
    </source>
</evidence>
<dbReference type="PANTHER" id="PTHR30614">
    <property type="entry name" value="MEMBRANE COMPONENT OF AMINO ACID ABC TRANSPORTER"/>
    <property type="match status" value="1"/>
</dbReference>
<feature type="transmembrane region" description="Helical" evidence="8">
    <location>
        <begin position="346"/>
        <end position="368"/>
    </location>
</feature>
<dbReference type="InterPro" id="IPR010065">
    <property type="entry name" value="AA_ABC_transptr_permease_3TM"/>
</dbReference>
<evidence type="ECO:0000256" key="4">
    <source>
        <dbReference type="ARBA" id="ARBA00022475"/>
    </source>
</evidence>
<evidence type="ECO:0000256" key="1">
    <source>
        <dbReference type="ARBA" id="ARBA00004429"/>
    </source>
</evidence>